<dbReference type="InterPro" id="IPR052056">
    <property type="entry name" value="Mono-ARTD/PARP"/>
</dbReference>
<reference evidence="11" key="1">
    <citation type="submission" date="2025-08" db="UniProtKB">
        <authorList>
            <consortium name="Ensembl"/>
        </authorList>
    </citation>
    <scope>IDENTIFICATION</scope>
</reference>
<dbReference type="GO" id="GO:0010629">
    <property type="term" value="P:negative regulation of gene expression"/>
    <property type="evidence" value="ECO:0007669"/>
    <property type="project" value="TreeGrafter"/>
</dbReference>
<dbReference type="GO" id="GO:1990404">
    <property type="term" value="F:NAD+-protein mono-ADP-ribosyltransferase activity"/>
    <property type="evidence" value="ECO:0007669"/>
    <property type="project" value="TreeGrafter"/>
</dbReference>
<dbReference type="InterPro" id="IPR004170">
    <property type="entry name" value="WWE_dom"/>
</dbReference>
<dbReference type="GO" id="GO:0070212">
    <property type="term" value="P:protein poly-ADP-ribosylation"/>
    <property type="evidence" value="ECO:0007669"/>
    <property type="project" value="TreeGrafter"/>
</dbReference>
<dbReference type="Proteomes" id="UP000694424">
    <property type="component" value="Unplaced"/>
</dbReference>
<protein>
    <recommendedName>
        <fullName evidence="7">Poly [ADP-ribose] polymerase</fullName>
        <shortName evidence="7">PARP</shortName>
        <ecNumber evidence="7">2.4.2.-</ecNumber>
    </recommendedName>
</protein>
<evidence type="ECO:0000256" key="5">
    <source>
        <dbReference type="ARBA" id="ARBA00023242"/>
    </source>
</evidence>
<dbReference type="CDD" id="cd12547">
    <property type="entry name" value="RRM1_2_PAR10"/>
    <property type="match status" value="1"/>
</dbReference>
<comment type="subcellular location">
    <subcellularLocation>
        <location evidence="1">Nucleus</location>
    </subcellularLocation>
</comment>
<evidence type="ECO:0000256" key="7">
    <source>
        <dbReference type="RuleBase" id="RU362114"/>
    </source>
</evidence>
<comment type="similarity">
    <text evidence="6">Belongs to the ARTD/PARP family.</text>
</comment>
<keyword evidence="4 7" id="KW-0520">NAD</keyword>
<dbReference type="InterPro" id="IPR037197">
    <property type="entry name" value="WWE_dom_sf"/>
</dbReference>
<dbReference type="GO" id="GO:0005634">
    <property type="term" value="C:nucleus"/>
    <property type="evidence" value="ECO:0007669"/>
    <property type="project" value="UniProtKB-SubCell"/>
</dbReference>
<dbReference type="PROSITE" id="PS50918">
    <property type="entry name" value="WWE"/>
    <property type="match status" value="1"/>
</dbReference>
<dbReference type="Pfam" id="PF00644">
    <property type="entry name" value="PARP"/>
    <property type="match status" value="1"/>
</dbReference>
<evidence type="ECO:0000256" key="3">
    <source>
        <dbReference type="ARBA" id="ARBA00022679"/>
    </source>
</evidence>
<sequence>RRPVADAQRVLCRGRHQLQGVELLVRPAAPWDPAKVLFVGLDPRTPRALLELFAENVLRREGGTFRLRLSPARDRALAQLLEPLGEAEFAEVEQRVQRRRLEGAAVAVERVPRTDGVVVRSGAPGSLSRDLLELYFENRRSGGGSVRDVRVLPGCSLAVVSFQDPAAAERVLQKPHRLQDVALEVSPYYEFLEPLQEAEPAAPGTQEIGVGVADAAKRQLLELSPVLGELQAAFPGLSLQVEGGQARISGGDVSRLRESQKWLEEKLDGAVQEPLPFPAQTLRLLRREDVRERLGQLLADRGVPACYAVAASEVVVTALSPEAVQDTICLLHSALTPFCLELSERELPALSSPRWAQLRELLRCCDVQLVPGTGRLQGLTLRGLEEENGEKLRAFLRDAAQDEALVSAEPGALRYLQQHYRDLLAGIAEVSLLPLEGSDVTGFRLSGEASACRAAADFLQSLLGTVGSQTVTLRYPGVARFLLDERGRSIVGELERRFQCVIDLGKVEWSPPDAQLELAELFPESGPWDSLPAAPDSEHRELPDGTDGDGRPPNIEEIKELLAALRTEDTGRAAGDGEPPPPALDEAALDWSRVVSNSEEDLYHAPESGSAVPGELRGPADGVDAADPHAARMGGGEEEEEEEAAMLLAIQQSMDSTRREEEELQRATLLSLRSYEREQRAAPGPAEDPGLRAALEASLEEALPAADTAQVTLYAAFERDVSALPRQLEQALQARLHTEEVQSPRLRALPAACRRYLAHLQRAHAVHLRLRGGTATLCGFADYTAGAARDLCLLLARLPPAEPPPPGSARWVRWDATGTAVPYAAPAATLLEQAWHRRQRRLDVLFDGRPFAIDLERMEEYDVGAACTLAISRSEPPTDSARRGLLGAEEVDLDEEVKLMPLAEDSEEFCEAVRHFYATLEDFHSKIRVVKVEKLIHPLLYKQYQLKKACMEKTCSTRNVEQILFHGTTEQSSREICLHGFNRSFCGKNATLYGLGVYFAVNAVLSVQDKYSPCSANGSKYIFMAKTLTGDYAAGRKDMRAPPLKEASEAPLRYDSVVDNPRKPGIFVIFNDTQAYPQYLITCQRVKPPA</sequence>
<dbReference type="SUPFAM" id="SSF117839">
    <property type="entry name" value="WWE domain"/>
    <property type="match status" value="1"/>
</dbReference>
<dbReference type="FunFam" id="3.90.228.10:FF:000008">
    <property type="entry name" value="Poly [ADP-ribose] polymerase"/>
    <property type="match status" value="1"/>
</dbReference>
<feature type="compositionally biased region" description="Basic and acidic residues" evidence="8">
    <location>
        <begin position="536"/>
        <end position="554"/>
    </location>
</feature>
<dbReference type="Pfam" id="PF23085">
    <property type="entry name" value="RRM_PARP14_3"/>
    <property type="match status" value="1"/>
</dbReference>
<organism evidence="11 12">
    <name type="scientific">Apteryx owenii</name>
    <name type="common">Little spotted kiwi</name>
    <dbReference type="NCBI Taxonomy" id="8824"/>
    <lineage>
        <taxon>Eukaryota</taxon>
        <taxon>Metazoa</taxon>
        <taxon>Chordata</taxon>
        <taxon>Craniata</taxon>
        <taxon>Vertebrata</taxon>
        <taxon>Euteleostomi</taxon>
        <taxon>Archelosauria</taxon>
        <taxon>Archosauria</taxon>
        <taxon>Dinosauria</taxon>
        <taxon>Saurischia</taxon>
        <taxon>Theropoda</taxon>
        <taxon>Coelurosauria</taxon>
        <taxon>Aves</taxon>
        <taxon>Palaeognathae</taxon>
        <taxon>Apterygiformes</taxon>
        <taxon>Apterygidae</taxon>
        <taxon>Apteryx</taxon>
    </lineage>
</organism>
<keyword evidence="3 7" id="KW-0808">Transferase</keyword>
<evidence type="ECO:0000256" key="2">
    <source>
        <dbReference type="ARBA" id="ARBA00022676"/>
    </source>
</evidence>
<dbReference type="Gene3D" id="3.30.70.330">
    <property type="match status" value="1"/>
</dbReference>
<dbReference type="PANTHER" id="PTHR14453:SF94">
    <property type="entry name" value="PROTEIN MONO-ADP-RIBOSYLTRANSFERASE PARP10"/>
    <property type="match status" value="1"/>
</dbReference>
<dbReference type="PROSITE" id="PS50330">
    <property type="entry name" value="UIM"/>
    <property type="match status" value="1"/>
</dbReference>
<dbReference type="GO" id="GO:0005737">
    <property type="term" value="C:cytoplasm"/>
    <property type="evidence" value="ECO:0007669"/>
    <property type="project" value="TreeGrafter"/>
</dbReference>
<name>A0A8B9QRJ0_APTOW</name>
<evidence type="ECO:0000313" key="11">
    <source>
        <dbReference type="Ensembl" id="ENSAOWP00000028537.1"/>
    </source>
</evidence>
<dbReference type="GO" id="GO:0003950">
    <property type="term" value="F:NAD+ poly-ADP-ribosyltransferase activity"/>
    <property type="evidence" value="ECO:0007669"/>
    <property type="project" value="UniProtKB-UniRule"/>
</dbReference>
<proteinExistence type="inferred from homology"/>
<evidence type="ECO:0000256" key="1">
    <source>
        <dbReference type="ARBA" id="ARBA00004123"/>
    </source>
</evidence>
<evidence type="ECO:0000256" key="8">
    <source>
        <dbReference type="SAM" id="MobiDB-lite"/>
    </source>
</evidence>
<dbReference type="CDD" id="cd01439">
    <property type="entry name" value="TCCD_inducible_PARP_like"/>
    <property type="match status" value="1"/>
</dbReference>
<dbReference type="AlphaFoldDB" id="A0A8B9QRJ0"/>
<feature type="domain" description="PARP catalytic" evidence="10">
    <location>
        <begin position="886"/>
        <end position="1090"/>
    </location>
</feature>
<evidence type="ECO:0000313" key="12">
    <source>
        <dbReference type="Proteomes" id="UP000694424"/>
    </source>
</evidence>
<feature type="region of interest" description="Disordered" evidence="8">
    <location>
        <begin position="525"/>
        <end position="554"/>
    </location>
</feature>
<dbReference type="PANTHER" id="PTHR14453">
    <property type="entry name" value="PARP/ZINC FINGER CCCH TYPE DOMAIN CONTAINING PROTEIN"/>
    <property type="match status" value="1"/>
</dbReference>
<keyword evidence="12" id="KW-1185">Reference proteome</keyword>
<keyword evidence="5" id="KW-0539">Nucleus</keyword>
<keyword evidence="2 7" id="KW-0328">Glycosyltransferase</keyword>
<dbReference type="PROSITE" id="PS51059">
    <property type="entry name" value="PARP_CATALYTIC"/>
    <property type="match status" value="1"/>
</dbReference>
<dbReference type="Gene3D" id="3.90.228.10">
    <property type="match status" value="1"/>
</dbReference>
<dbReference type="InterPro" id="IPR034464">
    <property type="entry name" value="PAR10_RRM1_2"/>
</dbReference>
<dbReference type="Ensembl" id="ENSAOWT00000032338.1">
    <property type="protein sequence ID" value="ENSAOWP00000028537.1"/>
    <property type="gene ID" value="ENSAOWG00000019221.1"/>
</dbReference>
<dbReference type="GO" id="GO:0003714">
    <property type="term" value="F:transcription corepressor activity"/>
    <property type="evidence" value="ECO:0007669"/>
    <property type="project" value="TreeGrafter"/>
</dbReference>
<dbReference type="InterPro" id="IPR003903">
    <property type="entry name" value="UIM_dom"/>
</dbReference>
<feature type="region of interest" description="Disordered" evidence="8">
    <location>
        <begin position="600"/>
        <end position="638"/>
    </location>
</feature>
<evidence type="ECO:0000256" key="4">
    <source>
        <dbReference type="ARBA" id="ARBA00023027"/>
    </source>
</evidence>
<evidence type="ECO:0000259" key="10">
    <source>
        <dbReference type="PROSITE" id="PS51059"/>
    </source>
</evidence>
<feature type="domain" description="WWE" evidence="9">
    <location>
        <begin position="796"/>
        <end position="873"/>
    </location>
</feature>
<evidence type="ECO:0000259" key="9">
    <source>
        <dbReference type="PROSITE" id="PS50918"/>
    </source>
</evidence>
<accession>A0A8B9QRJ0</accession>
<dbReference type="SMART" id="SM00726">
    <property type="entry name" value="UIM"/>
    <property type="match status" value="2"/>
</dbReference>
<dbReference type="InterPro" id="IPR012317">
    <property type="entry name" value="Poly(ADP-ribose)pol_cat_dom"/>
</dbReference>
<dbReference type="SUPFAM" id="SSF56399">
    <property type="entry name" value="ADP-ribosylation"/>
    <property type="match status" value="1"/>
</dbReference>
<dbReference type="InterPro" id="IPR012677">
    <property type="entry name" value="Nucleotide-bd_a/b_plait_sf"/>
</dbReference>
<reference evidence="11" key="2">
    <citation type="submission" date="2025-09" db="UniProtKB">
        <authorList>
            <consortium name="Ensembl"/>
        </authorList>
    </citation>
    <scope>IDENTIFICATION</scope>
</reference>
<evidence type="ECO:0000256" key="6">
    <source>
        <dbReference type="ARBA" id="ARBA00024347"/>
    </source>
</evidence>
<dbReference type="EC" id="2.4.2.-" evidence="7"/>